<organism evidence="6 7">
    <name type="scientific">Corymbia citriodora subsp. variegata</name>
    <dbReference type="NCBI Taxonomy" id="360336"/>
    <lineage>
        <taxon>Eukaryota</taxon>
        <taxon>Viridiplantae</taxon>
        <taxon>Streptophyta</taxon>
        <taxon>Embryophyta</taxon>
        <taxon>Tracheophyta</taxon>
        <taxon>Spermatophyta</taxon>
        <taxon>Magnoliopsida</taxon>
        <taxon>eudicotyledons</taxon>
        <taxon>Gunneridae</taxon>
        <taxon>Pentapetalae</taxon>
        <taxon>rosids</taxon>
        <taxon>malvids</taxon>
        <taxon>Myrtales</taxon>
        <taxon>Myrtaceae</taxon>
        <taxon>Myrtoideae</taxon>
        <taxon>Eucalypteae</taxon>
        <taxon>Corymbia</taxon>
    </lineage>
</organism>
<dbReference type="Pfam" id="PF23282">
    <property type="entry name" value="WHD_ROQ1"/>
    <property type="match status" value="1"/>
</dbReference>
<dbReference type="PROSITE" id="PS50104">
    <property type="entry name" value="TIR"/>
    <property type="match status" value="1"/>
</dbReference>
<dbReference type="Gene3D" id="3.40.50.300">
    <property type="entry name" value="P-loop containing nucleotide triphosphate hydrolases"/>
    <property type="match status" value="1"/>
</dbReference>
<dbReference type="SMART" id="SM00255">
    <property type="entry name" value="TIR"/>
    <property type="match status" value="1"/>
</dbReference>
<evidence type="ECO:0000313" key="7">
    <source>
        <dbReference type="Proteomes" id="UP000806378"/>
    </source>
</evidence>
<evidence type="ECO:0000256" key="3">
    <source>
        <dbReference type="ARBA" id="ARBA00022821"/>
    </source>
</evidence>
<proteinExistence type="predicted"/>
<evidence type="ECO:0000256" key="4">
    <source>
        <dbReference type="ARBA" id="ARBA00023027"/>
    </source>
</evidence>
<dbReference type="Pfam" id="PF01582">
    <property type="entry name" value="TIR"/>
    <property type="match status" value="1"/>
</dbReference>
<dbReference type="PROSITE" id="PS51450">
    <property type="entry name" value="LRR"/>
    <property type="match status" value="1"/>
</dbReference>
<keyword evidence="2" id="KW-0677">Repeat</keyword>
<keyword evidence="4" id="KW-0520">NAD</keyword>
<dbReference type="AlphaFoldDB" id="A0A8T0CJL4"/>
<dbReference type="InterPro" id="IPR058192">
    <property type="entry name" value="WHD_ROQ1-like"/>
</dbReference>
<dbReference type="Gene3D" id="3.80.10.10">
    <property type="entry name" value="Ribonuclease Inhibitor"/>
    <property type="match status" value="2"/>
</dbReference>
<dbReference type="FunFam" id="3.40.50.10140:FF:000007">
    <property type="entry name" value="Disease resistance protein (TIR-NBS-LRR class)"/>
    <property type="match status" value="1"/>
</dbReference>
<sequence length="1105" mass="126964">MASSFTKPKRSYHVFLSFRGPDVRNNFLGHLYTALDQAGIYTYIDNEELRKGEHISHTLMDAIEDSQIAVIIFSEDYASSWWCLKELTKIMECRKHKDLMVWPVFFKVEPCEVRTPRKSYREALNKHEVKFGKDSEEVKRWKKALFDASFLSGWHFTDGYEAVLVQQIVQKISTQLGRTPLDVTKYPVGIDSRVRELKSILNLQSKDDVLMVGFCGQGGVGKTTLAKAIYNAIFTEFQVSCFLECIKENSNDLAPLQEKLLSELLLGNKLAISNIGKGSQLIQERLCNKKVLIILDDVNDRHQLDALVRDCEWFGKGSRIIITTRNRRLVISHWVDSHRLYEVKALQDGEALELFRRHASLSNQKIEMRRNLVDRVLHYAKGLPLALRVLGCSLCERGEKEWEETLKKLAESPNQEINDVLRISCDQLEENEKQIFLDIACFFKGQSAEYITKVLSSCGFYMTIGLRHLIELSLISEERGTLQMHDLIQSMGMDIVKREYHDDPEKRSRLWLLGDVLEVLSKNGGTNAIKAIVLMLPKPEKMHIGPHAFTNMRKLRLLILHNVDNSFQGPIHLPDELRWFEWPNCASIPEFSDGPKKLIGLDLQNTNINVVLKHFKDFEKLKFINFSKCQWLVGMPDLNCTPNLKELDLSGCKNLEWAHESIACHGKLQLLNFRGCSKLQRFPNVPYKNKSLREVNLENTSIEELPASIENLLSLERMYLRNCKKLAILPSSIYNLQNLKWLLLSGCSKLIKFPRKEEDSSDPRTNTGLPMLSWLELKKCHLPEVEFLENLSCFVGLRSLDLTGNNFTNLPTCEKLYGLLELIVSNCQQLQEIPKIPRNLRRLDATNCESLSRIPSNIYDVEIVELCSCQELIHNGLSVNDWIKLEKFHHKTNWQVILPGEEMPKWLLPNKNGYISFVASKDLYKKILGVAFCVVYQVKGDGPFCLELTTSVNCKCLRSVREFKSVDLEHVWLEYMESKKVWTVDNFGPNDSSHICFSIRLFIYDTINIGGRVIVKKCGFRLISEPLENDLEVLLQDDQLIDPALLYEVSHEDIPMSTEEESSSEAEGLQDSETCKKNDGLNMNYFSIEVSLSLSQAEQNLKMMR</sequence>
<dbReference type="SUPFAM" id="SSF52200">
    <property type="entry name" value="Toll/Interleukin receptor TIR domain"/>
    <property type="match status" value="1"/>
</dbReference>
<dbReference type="Gene3D" id="3.40.50.10140">
    <property type="entry name" value="Toll/interleukin-1 receptor homology (TIR) domain"/>
    <property type="match status" value="1"/>
</dbReference>
<evidence type="ECO:0000256" key="2">
    <source>
        <dbReference type="ARBA" id="ARBA00022737"/>
    </source>
</evidence>
<dbReference type="PANTHER" id="PTHR11017">
    <property type="entry name" value="LEUCINE-RICH REPEAT-CONTAINING PROTEIN"/>
    <property type="match status" value="1"/>
</dbReference>
<gene>
    <name evidence="6" type="ORF">BT93_L2538</name>
</gene>
<evidence type="ECO:0000259" key="5">
    <source>
        <dbReference type="PROSITE" id="PS50104"/>
    </source>
</evidence>
<dbReference type="InterPro" id="IPR000157">
    <property type="entry name" value="TIR_dom"/>
</dbReference>
<dbReference type="InterPro" id="IPR042197">
    <property type="entry name" value="Apaf_helical"/>
</dbReference>
<dbReference type="SUPFAM" id="SSF52058">
    <property type="entry name" value="L domain-like"/>
    <property type="match status" value="1"/>
</dbReference>
<accession>A0A8T0CJL4</accession>
<dbReference type="InterPro" id="IPR032675">
    <property type="entry name" value="LRR_dom_sf"/>
</dbReference>
<feature type="domain" description="TIR" evidence="5">
    <location>
        <begin position="10"/>
        <end position="176"/>
    </location>
</feature>
<dbReference type="InterPro" id="IPR001611">
    <property type="entry name" value="Leu-rich_rpt"/>
</dbReference>
<reference evidence="6" key="1">
    <citation type="submission" date="2020-05" db="EMBL/GenBank/DDBJ databases">
        <title>WGS assembly of Corymbia citriodora subspecies variegata.</title>
        <authorList>
            <person name="Barry K."/>
            <person name="Hundley H."/>
            <person name="Shu S."/>
            <person name="Jenkins J."/>
            <person name="Grimwood J."/>
            <person name="Baten A."/>
        </authorList>
    </citation>
    <scope>NUCLEOTIDE SEQUENCE</scope>
    <source>
        <strain evidence="6">CV2-018</strain>
    </source>
</reference>
<protein>
    <recommendedName>
        <fullName evidence="5">TIR domain-containing protein</fullName>
    </recommendedName>
</protein>
<dbReference type="GO" id="GO:0006952">
    <property type="term" value="P:defense response"/>
    <property type="evidence" value="ECO:0007669"/>
    <property type="project" value="InterPro"/>
</dbReference>
<keyword evidence="1" id="KW-0433">Leucine-rich repeat</keyword>
<dbReference type="PANTHER" id="PTHR11017:SF292">
    <property type="entry name" value="AAA+ ATPASE DOMAIN-CONTAINING PROTEIN"/>
    <property type="match status" value="1"/>
</dbReference>
<dbReference type="GO" id="GO:0007165">
    <property type="term" value="P:signal transduction"/>
    <property type="evidence" value="ECO:0007669"/>
    <property type="project" value="InterPro"/>
</dbReference>
<dbReference type="Proteomes" id="UP000806378">
    <property type="component" value="Unassembled WGS sequence"/>
</dbReference>
<dbReference type="EMBL" id="MU090471">
    <property type="protein sequence ID" value="KAF7847827.1"/>
    <property type="molecule type" value="Genomic_DNA"/>
</dbReference>
<dbReference type="OrthoDB" id="1936883at2759"/>
<keyword evidence="3" id="KW-0611">Plant defense</keyword>
<dbReference type="SUPFAM" id="SSF52540">
    <property type="entry name" value="P-loop containing nucleoside triphosphate hydrolases"/>
    <property type="match status" value="1"/>
</dbReference>
<dbReference type="InterPro" id="IPR044974">
    <property type="entry name" value="Disease_R_plants"/>
</dbReference>
<dbReference type="InterPro" id="IPR002182">
    <property type="entry name" value="NB-ARC"/>
</dbReference>
<comment type="caution">
    <text evidence="6">The sequence shown here is derived from an EMBL/GenBank/DDBJ whole genome shotgun (WGS) entry which is preliminary data.</text>
</comment>
<keyword evidence="7" id="KW-1185">Reference proteome</keyword>
<name>A0A8T0CJL4_CORYI</name>
<dbReference type="GO" id="GO:0043531">
    <property type="term" value="F:ADP binding"/>
    <property type="evidence" value="ECO:0007669"/>
    <property type="project" value="InterPro"/>
</dbReference>
<dbReference type="Pfam" id="PF00931">
    <property type="entry name" value="NB-ARC"/>
    <property type="match status" value="1"/>
</dbReference>
<evidence type="ECO:0000256" key="1">
    <source>
        <dbReference type="ARBA" id="ARBA00022614"/>
    </source>
</evidence>
<dbReference type="Gramene" id="rna-gnl|WGS:JABURB|Cocit.L2538.1">
    <property type="protein sequence ID" value="cds-KAF7847827.1"/>
    <property type="gene ID" value="gene-BT93_L2538"/>
</dbReference>
<dbReference type="PRINTS" id="PR00364">
    <property type="entry name" value="DISEASERSIST"/>
</dbReference>
<dbReference type="InterPro" id="IPR058546">
    <property type="entry name" value="RPS4B/Roq1-like_LRR"/>
</dbReference>
<evidence type="ECO:0000313" key="6">
    <source>
        <dbReference type="EMBL" id="KAF7847827.1"/>
    </source>
</evidence>
<dbReference type="Gene3D" id="1.10.8.430">
    <property type="entry name" value="Helical domain of apoptotic protease-activating factors"/>
    <property type="match status" value="1"/>
</dbReference>
<dbReference type="InterPro" id="IPR027417">
    <property type="entry name" value="P-loop_NTPase"/>
</dbReference>
<dbReference type="InterPro" id="IPR035897">
    <property type="entry name" value="Toll_tir_struct_dom_sf"/>
</dbReference>
<dbReference type="Pfam" id="PF23286">
    <property type="entry name" value="LRR_13"/>
    <property type="match status" value="1"/>
</dbReference>